<name>A0A8J2SZT4_9STRA</name>
<accession>A0A8J2SZT4</accession>
<proteinExistence type="predicted"/>
<sequence length="299" mass="32433">MKRRLAALLAAAAADDCCWFARSPKGTTFEKPRQAIDACDTKHLCFVACSPSRRRVAQTYYKERIAPKACTCDPNQVAREANFSSLAKTPVSKSLRAVYAGAFLAPYKVAARVDWRGLAGEPLDAANNGVLREASAVWRPAHPESIRVMHLSAYEHGVVARHSYAEAMRRVDAVIQWQLRDLCGTTPRRWPRYNSTAAVVPFLGGVRKHGVEARALKARALKASVCGLRRDVAAHVQAGAAAAKLFEVAPDAVLTPHRWYKRHASAAERGDAAGTQPTGQNLCSLRAGARMAAVARVPG</sequence>
<gene>
    <name evidence="1" type="ORF">PECAL_6P07450</name>
</gene>
<dbReference type="Proteomes" id="UP000789595">
    <property type="component" value="Unassembled WGS sequence"/>
</dbReference>
<protein>
    <submittedName>
        <fullName evidence="1">Uncharacterized protein</fullName>
    </submittedName>
</protein>
<reference evidence="1" key="1">
    <citation type="submission" date="2021-11" db="EMBL/GenBank/DDBJ databases">
        <authorList>
            <consortium name="Genoscope - CEA"/>
            <person name="William W."/>
        </authorList>
    </citation>
    <scope>NUCLEOTIDE SEQUENCE</scope>
</reference>
<keyword evidence="2" id="KW-1185">Reference proteome</keyword>
<evidence type="ECO:0000313" key="2">
    <source>
        <dbReference type="Proteomes" id="UP000789595"/>
    </source>
</evidence>
<evidence type="ECO:0000313" key="1">
    <source>
        <dbReference type="EMBL" id="CAH0379143.1"/>
    </source>
</evidence>
<dbReference type="EMBL" id="CAKKNE010000006">
    <property type="protein sequence ID" value="CAH0379143.1"/>
    <property type="molecule type" value="Genomic_DNA"/>
</dbReference>
<comment type="caution">
    <text evidence="1">The sequence shown here is derived from an EMBL/GenBank/DDBJ whole genome shotgun (WGS) entry which is preliminary data.</text>
</comment>
<dbReference type="AlphaFoldDB" id="A0A8J2SZT4"/>
<organism evidence="1 2">
    <name type="scientific">Pelagomonas calceolata</name>
    <dbReference type="NCBI Taxonomy" id="35677"/>
    <lineage>
        <taxon>Eukaryota</taxon>
        <taxon>Sar</taxon>
        <taxon>Stramenopiles</taxon>
        <taxon>Ochrophyta</taxon>
        <taxon>Pelagophyceae</taxon>
        <taxon>Pelagomonadales</taxon>
        <taxon>Pelagomonadaceae</taxon>
        <taxon>Pelagomonas</taxon>
    </lineage>
</organism>